<dbReference type="EMBL" id="MCFJ01000015">
    <property type="protein sequence ID" value="ORY58787.1"/>
    <property type="molecule type" value="Genomic_DNA"/>
</dbReference>
<dbReference type="InParanoid" id="A0A1Y2DHS1"/>
<gene>
    <name evidence="1" type="ORF">BCR38DRAFT_477626</name>
</gene>
<dbReference type="Proteomes" id="UP000193689">
    <property type="component" value="Unassembled WGS sequence"/>
</dbReference>
<reference evidence="1 2" key="1">
    <citation type="submission" date="2016-07" db="EMBL/GenBank/DDBJ databases">
        <title>Pervasive Adenine N6-methylation of Active Genes in Fungi.</title>
        <authorList>
            <consortium name="DOE Joint Genome Institute"/>
            <person name="Mondo S.J."/>
            <person name="Dannebaum R.O."/>
            <person name="Kuo R.C."/>
            <person name="Labutti K."/>
            <person name="Haridas S."/>
            <person name="Kuo A."/>
            <person name="Salamov A."/>
            <person name="Ahrendt S.R."/>
            <person name="Lipzen A."/>
            <person name="Sullivan W."/>
            <person name="Andreopoulos W.B."/>
            <person name="Clum A."/>
            <person name="Lindquist E."/>
            <person name="Daum C."/>
            <person name="Ramamoorthy G.K."/>
            <person name="Gryganskyi A."/>
            <person name="Culley D."/>
            <person name="Magnuson J.K."/>
            <person name="James T.Y."/>
            <person name="O'Malley M.A."/>
            <person name="Stajich J.E."/>
            <person name="Spatafora J.W."/>
            <person name="Visel A."/>
            <person name="Grigoriev I.V."/>
        </authorList>
    </citation>
    <scope>NUCLEOTIDE SEQUENCE [LARGE SCALE GENOMIC DNA]</scope>
    <source>
        <strain evidence="1 2">CBS 129021</strain>
    </source>
</reference>
<evidence type="ECO:0000313" key="1">
    <source>
        <dbReference type="EMBL" id="ORY58787.1"/>
    </source>
</evidence>
<organism evidence="1 2">
    <name type="scientific">Pseudomassariella vexata</name>
    <dbReference type="NCBI Taxonomy" id="1141098"/>
    <lineage>
        <taxon>Eukaryota</taxon>
        <taxon>Fungi</taxon>
        <taxon>Dikarya</taxon>
        <taxon>Ascomycota</taxon>
        <taxon>Pezizomycotina</taxon>
        <taxon>Sordariomycetes</taxon>
        <taxon>Xylariomycetidae</taxon>
        <taxon>Amphisphaeriales</taxon>
        <taxon>Pseudomassariaceae</taxon>
        <taxon>Pseudomassariella</taxon>
    </lineage>
</organism>
<dbReference type="GeneID" id="63779292"/>
<proteinExistence type="predicted"/>
<comment type="caution">
    <text evidence="1">The sequence shown here is derived from an EMBL/GenBank/DDBJ whole genome shotgun (WGS) entry which is preliminary data.</text>
</comment>
<dbReference type="RefSeq" id="XP_040711599.1">
    <property type="nucleotide sequence ID" value="XM_040863080.1"/>
</dbReference>
<name>A0A1Y2DHS1_9PEZI</name>
<protein>
    <submittedName>
        <fullName evidence="1">Uncharacterized protein</fullName>
    </submittedName>
</protein>
<keyword evidence="2" id="KW-1185">Reference proteome</keyword>
<evidence type="ECO:0000313" key="2">
    <source>
        <dbReference type="Proteomes" id="UP000193689"/>
    </source>
</evidence>
<dbReference type="AlphaFoldDB" id="A0A1Y2DHS1"/>
<dbReference type="OrthoDB" id="3558497at2759"/>
<sequence length="178" mass="19723">MHSSSGRLRCDQASNLCCLLDRDHVEFQSARGLATAPPGCMVGLMAPPIFRSNTSRRPAHSFIGQSCVSNIRNAVALLLSSSGAYTKFRFDYLHIHNTIDYPMSGSIEGGGSQMQTARIHSKYIVNPTKLSAVLREQLGDGTYEVEMRQNIYNIKSQSGIDMYAFQRIRTILTQSKTS</sequence>
<accession>A0A1Y2DHS1</accession>